<sequence>MFKPEEMVKIELISLNRYKDRLLTYLHEEGVVEIRELDVEIAQKDVPNEFYRKATSYSIGISRLVEFLKAYKEEKKGGIKEFFFPPMKSRRKYKYRSIEDLIRDVEKFLEKVEPQIRRLESEISSINTEIERIKSDIAVLELLSALNIDVSYLRPTKKVEIVVGFVDRDKYPSLIEELTKTLEGRVAHVPKEFKTRYLAV</sequence>
<dbReference type="AlphaFoldDB" id="A0A832ZN31"/>
<feature type="non-terminal residue" evidence="1">
    <location>
        <position position="200"/>
    </location>
</feature>
<gene>
    <name evidence="1" type="ORF">EYH24_06325</name>
</gene>
<dbReference type="Proteomes" id="UP000653692">
    <property type="component" value="Unassembled WGS sequence"/>
</dbReference>
<evidence type="ECO:0000313" key="1">
    <source>
        <dbReference type="EMBL" id="HIP89528.1"/>
    </source>
</evidence>
<reference evidence="1" key="1">
    <citation type="journal article" date="2020" name="ISME J.">
        <title>Gammaproteobacteria mediating utilization of methyl-, sulfur- and petroleum organic compounds in deep ocean hydrothermal plumes.</title>
        <authorList>
            <person name="Zhou Z."/>
            <person name="Liu Y."/>
            <person name="Pan J."/>
            <person name="Cron B.R."/>
            <person name="Toner B.M."/>
            <person name="Anantharaman K."/>
            <person name="Breier J.A."/>
            <person name="Dick G.J."/>
            <person name="Li M."/>
        </authorList>
    </citation>
    <scope>NUCLEOTIDE SEQUENCE</scope>
    <source>
        <strain evidence="1">SZUA-1476</strain>
    </source>
</reference>
<name>A0A832ZN31_9EURY</name>
<evidence type="ECO:0000313" key="2">
    <source>
        <dbReference type="Proteomes" id="UP000653692"/>
    </source>
</evidence>
<proteinExistence type="predicted"/>
<organism evidence="1 2">
    <name type="scientific">Thermococcus paralvinellae</name>
    <dbReference type="NCBI Taxonomy" id="582419"/>
    <lineage>
        <taxon>Archaea</taxon>
        <taxon>Methanobacteriati</taxon>
        <taxon>Methanobacteriota</taxon>
        <taxon>Thermococci</taxon>
        <taxon>Thermococcales</taxon>
        <taxon>Thermococcaceae</taxon>
        <taxon>Thermococcus</taxon>
    </lineage>
</organism>
<accession>A0A832ZN31</accession>
<dbReference type="EMBL" id="DQUR01000215">
    <property type="protein sequence ID" value="HIP89528.1"/>
    <property type="molecule type" value="Genomic_DNA"/>
</dbReference>
<comment type="caution">
    <text evidence="1">The sequence shown here is derived from an EMBL/GenBank/DDBJ whole genome shotgun (WGS) entry which is preliminary data.</text>
</comment>
<protein>
    <submittedName>
        <fullName evidence="1">V-type ATP synthase subunit I</fullName>
    </submittedName>
</protein>